<dbReference type="EMBL" id="JBCEVZ010000067">
    <property type="protein sequence ID" value="MEL5996320.1"/>
    <property type="molecule type" value="Genomic_DNA"/>
</dbReference>
<name>A0ABU9M2C4_9BACT</name>
<dbReference type="Proteomes" id="UP001479606">
    <property type="component" value="Unassembled WGS sequence"/>
</dbReference>
<dbReference type="RefSeq" id="WP_342300674.1">
    <property type="nucleotide sequence ID" value="NZ_JBCEVZ010000067.1"/>
</dbReference>
<evidence type="ECO:0008006" key="3">
    <source>
        <dbReference type="Google" id="ProtNLM"/>
    </source>
</evidence>
<dbReference type="SUPFAM" id="SSF52200">
    <property type="entry name" value="Toll/Interleukin receptor TIR domain"/>
    <property type="match status" value="1"/>
</dbReference>
<comment type="caution">
    <text evidence="1">The sequence shown here is derived from an EMBL/GenBank/DDBJ whole genome shotgun (WGS) entry which is preliminary data.</text>
</comment>
<evidence type="ECO:0000313" key="2">
    <source>
        <dbReference type="Proteomes" id="UP001479606"/>
    </source>
</evidence>
<dbReference type="InterPro" id="IPR035897">
    <property type="entry name" value="Toll_tir_struct_dom_sf"/>
</dbReference>
<accession>A0ABU9M2C4</accession>
<proteinExistence type="predicted"/>
<organism evidence="1 2">
    <name type="scientific">Hymenobacter segetis</name>
    <dbReference type="NCBI Taxonomy" id="2025509"/>
    <lineage>
        <taxon>Bacteria</taxon>
        <taxon>Pseudomonadati</taxon>
        <taxon>Bacteroidota</taxon>
        <taxon>Cytophagia</taxon>
        <taxon>Cytophagales</taxon>
        <taxon>Hymenobacteraceae</taxon>
        <taxon>Hymenobacter</taxon>
    </lineage>
</organism>
<evidence type="ECO:0000313" key="1">
    <source>
        <dbReference type="EMBL" id="MEL5996320.1"/>
    </source>
</evidence>
<reference evidence="1 2" key="1">
    <citation type="journal article" date="2018" name="Arch. Microbiol.">
        <title>Hymenobacter segetis sp. nov., isolated from soil.</title>
        <authorList>
            <person name="Ten L.N."/>
            <person name="Lim S.J."/>
            <person name="Kim B.O."/>
            <person name="Kang I.K."/>
            <person name="Jung H.Y."/>
        </authorList>
    </citation>
    <scope>NUCLEOTIDE SEQUENCE [LARGE SCALE GENOMIC DNA]</scope>
    <source>
        <strain evidence="1 2">S7-3-11</strain>
    </source>
</reference>
<protein>
    <recommendedName>
        <fullName evidence="3">TIR domain-containing protein</fullName>
    </recommendedName>
</protein>
<dbReference type="Gene3D" id="3.40.50.10140">
    <property type="entry name" value="Toll/interleukin-1 receptor homology (TIR) domain"/>
    <property type="match status" value="1"/>
</dbReference>
<gene>
    <name evidence="1" type="ORF">AAFH49_19050</name>
</gene>
<sequence length="201" mass="22575">MALITQQQILKNYNPPFAKSMNESVSEAAAARLQRSATKAFSITEHYDVFLCHAFKDAQYVEAIKEFLESHGLMVYVDWIDDPQLNRTRVTPATAAKLRGAMRRSTSLLYAASVNASVSKWMPWELGYSDAFHGRVAILPLADENGLVEAYQGQEFMGIYPYVDDDESGMLFLNSQQESRNVPIQTWLQGRGNSSLQLIKG</sequence>
<keyword evidence="2" id="KW-1185">Reference proteome</keyword>